<keyword evidence="2" id="KW-0472">Membrane</keyword>
<evidence type="ECO:0000313" key="3">
    <source>
        <dbReference type="EMBL" id="KAK3902777.1"/>
    </source>
</evidence>
<dbReference type="EMBL" id="MU855487">
    <property type="protein sequence ID" value="KAK3902777.1"/>
    <property type="molecule type" value="Genomic_DNA"/>
</dbReference>
<evidence type="ECO:0000313" key="4">
    <source>
        <dbReference type="Proteomes" id="UP001303889"/>
    </source>
</evidence>
<protein>
    <submittedName>
        <fullName evidence="3">Uncharacterized protein</fullName>
    </submittedName>
</protein>
<gene>
    <name evidence="3" type="ORF">C8A05DRAFT_33501</name>
</gene>
<feature type="transmembrane region" description="Helical" evidence="2">
    <location>
        <begin position="424"/>
        <end position="446"/>
    </location>
</feature>
<organism evidence="3 4">
    <name type="scientific">Staphylotrichum tortipilum</name>
    <dbReference type="NCBI Taxonomy" id="2831512"/>
    <lineage>
        <taxon>Eukaryota</taxon>
        <taxon>Fungi</taxon>
        <taxon>Dikarya</taxon>
        <taxon>Ascomycota</taxon>
        <taxon>Pezizomycotina</taxon>
        <taxon>Sordariomycetes</taxon>
        <taxon>Sordariomycetidae</taxon>
        <taxon>Sordariales</taxon>
        <taxon>Chaetomiaceae</taxon>
        <taxon>Staphylotrichum</taxon>
    </lineage>
</organism>
<keyword evidence="2" id="KW-0812">Transmembrane</keyword>
<dbReference type="Proteomes" id="UP001303889">
    <property type="component" value="Unassembled WGS sequence"/>
</dbReference>
<comment type="caution">
    <text evidence="3">The sequence shown here is derived from an EMBL/GenBank/DDBJ whole genome shotgun (WGS) entry which is preliminary data.</text>
</comment>
<keyword evidence="2" id="KW-1133">Transmembrane helix</keyword>
<feature type="region of interest" description="Disordered" evidence="1">
    <location>
        <begin position="259"/>
        <end position="309"/>
    </location>
</feature>
<evidence type="ECO:0000256" key="1">
    <source>
        <dbReference type="SAM" id="MobiDB-lite"/>
    </source>
</evidence>
<proteinExistence type="predicted"/>
<keyword evidence="4" id="KW-1185">Reference proteome</keyword>
<accession>A0AAN6RTF4</accession>
<sequence>MNMVNEKITAEANPKAQQALDKLEAHALAGFAPRGIPANAAGNPVVSGIDLSGLIEPGLPVYDDKGADSGDRKHKCTCDEKPKCACDPANITKVMALKIAVVTGIAATFILCNPSTAHAAHSQVVRAEARAVDISNMAPIVARAVEGESSSSVTESVCTNSSSTTYPTPSAPIGAATINGAVASAKNMTTASMGSTTTGSDMLTMTEDMLTMTEDMATGNGMATTAKDTVFTVSTETTTVALSCAATPATATVTVTLTPTTNGGQSGDSSDTVVSETSTTTATTTVTAGSGSTFSTTGGSSTGASPTNLTTLTTTSTTTRYITVGGPTTANTTVTTLASADAIMGTGAAGTIGTILATGTGGAAINGGNSSMTYMIPTPSPTTSTFSGTAATSTIVSSDASGNLLKRAGATDATRHCEFLFGNAMATALGGARCAVLVAVVAWGFVMRG</sequence>
<name>A0AAN6RTF4_9PEZI</name>
<dbReference type="AlphaFoldDB" id="A0AAN6RTF4"/>
<reference evidence="3" key="2">
    <citation type="submission" date="2023-05" db="EMBL/GenBank/DDBJ databases">
        <authorList>
            <consortium name="Lawrence Berkeley National Laboratory"/>
            <person name="Steindorff A."/>
            <person name="Hensen N."/>
            <person name="Bonometti L."/>
            <person name="Westerberg I."/>
            <person name="Brannstrom I.O."/>
            <person name="Guillou S."/>
            <person name="Cros-Aarteil S."/>
            <person name="Calhoun S."/>
            <person name="Haridas S."/>
            <person name="Kuo A."/>
            <person name="Mondo S."/>
            <person name="Pangilinan J."/>
            <person name="Riley R."/>
            <person name="Labutti K."/>
            <person name="Andreopoulos B."/>
            <person name="Lipzen A."/>
            <person name="Chen C."/>
            <person name="Yanf M."/>
            <person name="Daum C."/>
            <person name="Ng V."/>
            <person name="Clum A."/>
            <person name="Ohm R."/>
            <person name="Martin F."/>
            <person name="Silar P."/>
            <person name="Natvig D."/>
            <person name="Lalanne C."/>
            <person name="Gautier V."/>
            <person name="Ament-Velasquez S.L."/>
            <person name="Kruys A."/>
            <person name="Hutchinson M.I."/>
            <person name="Powell A.J."/>
            <person name="Barry K."/>
            <person name="Miller A.N."/>
            <person name="Grigoriev I.V."/>
            <person name="Debuchy R."/>
            <person name="Gladieux P."/>
            <person name="Thoren M.H."/>
            <person name="Johannesson H."/>
        </authorList>
    </citation>
    <scope>NUCLEOTIDE SEQUENCE</scope>
    <source>
        <strain evidence="3">CBS 103.79</strain>
    </source>
</reference>
<evidence type="ECO:0000256" key="2">
    <source>
        <dbReference type="SAM" id="Phobius"/>
    </source>
</evidence>
<reference evidence="3" key="1">
    <citation type="journal article" date="2023" name="Mol. Phylogenet. Evol.">
        <title>Genome-scale phylogeny and comparative genomics of the fungal order Sordariales.</title>
        <authorList>
            <person name="Hensen N."/>
            <person name="Bonometti L."/>
            <person name="Westerberg I."/>
            <person name="Brannstrom I.O."/>
            <person name="Guillou S."/>
            <person name="Cros-Aarteil S."/>
            <person name="Calhoun S."/>
            <person name="Haridas S."/>
            <person name="Kuo A."/>
            <person name="Mondo S."/>
            <person name="Pangilinan J."/>
            <person name="Riley R."/>
            <person name="LaButti K."/>
            <person name="Andreopoulos B."/>
            <person name="Lipzen A."/>
            <person name="Chen C."/>
            <person name="Yan M."/>
            <person name="Daum C."/>
            <person name="Ng V."/>
            <person name="Clum A."/>
            <person name="Steindorff A."/>
            <person name="Ohm R.A."/>
            <person name="Martin F."/>
            <person name="Silar P."/>
            <person name="Natvig D.O."/>
            <person name="Lalanne C."/>
            <person name="Gautier V."/>
            <person name="Ament-Velasquez S.L."/>
            <person name="Kruys A."/>
            <person name="Hutchinson M.I."/>
            <person name="Powell A.J."/>
            <person name="Barry K."/>
            <person name="Miller A.N."/>
            <person name="Grigoriev I.V."/>
            <person name="Debuchy R."/>
            <person name="Gladieux P."/>
            <person name="Hiltunen Thoren M."/>
            <person name="Johannesson H."/>
        </authorList>
    </citation>
    <scope>NUCLEOTIDE SEQUENCE</scope>
    <source>
        <strain evidence="3">CBS 103.79</strain>
    </source>
</reference>